<dbReference type="GO" id="GO:0016874">
    <property type="term" value="F:ligase activity"/>
    <property type="evidence" value="ECO:0007669"/>
    <property type="project" value="UniProtKB-KW"/>
</dbReference>
<keyword evidence="3 5" id="KW-1133">Transmembrane helix</keyword>
<sequence>MDSTMHQGLARSRWARWSVYALTFFPLIDFALRNTPHLHIIGSVWSIIVLLILAVIAWKRVSSGDRPAAFSWYKYAGWYIVYILALMFMGLGLSHPIVAVDGFRADVFYMLFAFLIPFVVVPEDVPKLLHAIVSLAILVGVHGLFQYILAVPIPHGWVDVNEHVRTRVFSIITSPNELGSYMALTEPLIAGLFLYERNRMRKWIYGVGFFACVGTHIFTYDRGSLLALILALVVVAALIRPRLLILVVILGVIGFFLPPIHHRFADLFSPVYLLKAQQGGRLYRWGVAFDTMSQNPLFGGGLGHYGGSVASDFGLGIYSDNYYMKVLGESGLIGLVLFMGMHLALLREVFKRTVKRMEGRKRYVVIGGFIGLVAVVIHNGVENVFEFGPMTVLYFTIATLLLIWGRGEEKNLNAGEEHLVSDSPTASA</sequence>
<comment type="subcellular location">
    <subcellularLocation>
        <location evidence="1">Membrane</location>
        <topology evidence="1">Multi-pass membrane protein</topology>
    </subcellularLocation>
</comment>
<feature type="transmembrane region" description="Helical" evidence="5">
    <location>
        <begin position="244"/>
        <end position="261"/>
    </location>
</feature>
<keyword evidence="2 5" id="KW-0812">Transmembrane</keyword>
<dbReference type="PANTHER" id="PTHR37422:SF13">
    <property type="entry name" value="LIPOPOLYSACCHARIDE BIOSYNTHESIS PROTEIN PA4999-RELATED"/>
    <property type="match status" value="1"/>
</dbReference>
<feature type="transmembrane region" description="Helical" evidence="5">
    <location>
        <begin position="387"/>
        <end position="404"/>
    </location>
</feature>
<evidence type="ECO:0000259" key="6">
    <source>
        <dbReference type="Pfam" id="PF04932"/>
    </source>
</evidence>
<feature type="transmembrane region" description="Helical" evidence="5">
    <location>
        <begin position="224"/>
        <end position="239"/>
    </location>
</feature>
<accession>A0A9X7VZ66</accession>
<keyword evidence="4 5" id="KW-0472">Membrane</keyword>
<feature type="transmembrane region" description="Helical" evidence="5">
    <location>
        <begin position="128"/>
        <end position="149"/>
    </location>
</feature>
<feature type="transmembrane region" description="Helical" evidence="5">
    <location>
        <begin position="202"/>
        <end position="218"/>
    </location>
</feature>
<keyword evidence="7" id="KW-0436">Ligase</keyword>
<reference evidence="7 8" key="1">
    <citation type="submission" date="2021-02" db="EMBL/GenBank/DDBJ databases">
        <title>Alicyclobacillus curvatus sp. nov. and Alicyclobacillus mengziensis sp. nov., two acidophilic bacteria isolated from acid mine drainage.</title>
        <authorList>
            <person name="Huang Y."/>
        </authorList>
    </citation>
    <scope>NUCLEOTIDE SEQUENCE [LARGE SCALE GENOMIC DNA]</scope>
    <source>
        <strain evidence="7 8">S30H14</strain>
    </source>
</reference>
<protein>
    <submittedName>
        <fullName evidence="7">O-antigen ligase family protein</fullName>
    </submittedName>
</protein>
<dbReference type="GO" id="GO:0016020">
    <property type="term" value="C:membrane"/>
    <property type="evidence" value="ECO:0007669"/>
    <property type="project" value="UniProtKB-SubCell"/>
</dbReference>
<evidence type="ECO:0000256" key="3">
    <source>
        <dbReference type="ARBA" id="ARBA00022989"/>
    </source>
</evidence>
<evidence type="ECO:0000313" key="7">
    <source>
        <dbReference type="EMBL" id="QSO47773.1"/>
    </source>
</evidence>
<dbReference type="InterPro" id="IPR007016">
    <property type="entry name" value="O-antigen_ligase-rel_domated"/>
</dbReference>
<proteinExistence type="predicted"/>
<feature type="transmembrane region" description="Helical" evidence="5">
    <location>
        <begin position="362"/>
        <end position="381"/>
    </location>
</feature>
<feature type="transmembrane region" description="Helical" evidence="5">
    <location>
        <begin position="79"/>
        <end position="97"/>
    </location>
</feature>
<feature type="transmembrane region" description="Helical" evidence="5">
    <location>
        <begin position="14"/>
        <end position="32"/>
    </location>
</feature>
<dbReference type="EMBL" id="CP071182">
    <property type="protein sequence ID" value="QSO47773.1"/>
    <property type="molecule type" value="Genomic_DNA"/>
</dbReference>
<evidence type="ECO:0000256" key="1">
    <source>
        <dbReference type="ARBA" id="ARBA00004141"/>
    </source>
</evidence>
<feature type="transmembrane region" description="Helical" evidence="5">
    <location>
        <begin position="38"/>
        <end position="58"/>
    </location>
</feature>
<dbReference type="AlphaFoldDB" id="A0A9X7VZ66"/>
<dbReference type="RefSeq" id="WP_206657116.1">
    <property type="nucleotide sequence ID" value="NZ_CP071182.1"/>
</dbReference>
<gene>
    <name evidence="7" type="ORF">JZ786_01620</name>
</gene>
<feature type="transmembrane region" description="Helical" evidence="5">
    <location>
        <begin position="331"/>
        <end position="350"/>
    </location>
</feature>
<feature type="domain" description="O-antigen ligase-related" evidence="6">
    <location>
        <begin position="208"/>
        <end position="339"/>
    </location>
</feature>
<organism evidence="7 8">
    <name type="scientific">Alicyclobacillus mengziensis</name>
    <dbReference type="NCBI Taxonomy" id="2931921"/>
    <lineage>
        <taxon>Bacteria</taxon>
        <taxon>Bacillati</taxon>
        <taxon>Bacillota</taxon>
        <taxon>Bacilli</taxon>
        <taxon>Bacillales</taxon>
        <taxon>Alicyclobacillaceae</taxon>
        <taxon>Alicyclobacillus</taxon>
    </lineage>
</organism>
<evidence type="ECO:0000313" key="8">
    <source>
        <dbReference type="Proteomes" id="UP000663505"/>
    </source>
</evidence>
<dbReference type="KEGG" id="afx:JZ786_01620"/>
<name>A0A9X7VZ66_9BACL</name>
<dbReference type="Proteomes" id="UP000663505">
    <property type="component" value="Chromosome"/>
</dbReference>
<dbReference type="PANTHER" id="PTHR37422">
    <property type="entry name" value="TEICHURONIC ACID BIOSYNTHESIS PROTEIN TUAE"/>
    <property type="match status" value="1"/>
</dbReference>
<dbReference type="Pfam" id="PF04932">
    <property type="entry name" value="Wzy_C"/>
    <property type="match status" value="1"/>
</dbReference>
<evidence type="ECO:0000256" key="5">
    <source>
        <dbReference type="SAM" id="Phobius"/>
    </source>
</evidence>
<evidence type="ECO:0000256" key="2">
    <source>
        <dbReference type="ARBA" id="ARBA00022692"/>
    </source>
</evidence>
<feature type="transmembrane region" description="Helical" evidence="5">
    <location>
        <begin position="103"/>
        <end position="121"/>
    </location>
</feature>
<keyword evidence="8" id="KW-1185">Reference proteome</keyword>
<evidence type="ECO:0000256" key="4">
    <source>
        <dbReference type="ARBA" id="ARBA00023136"/>
    </source>
</evidence>
<dbReference type="InterPro" id="IPR051533">
    <property type="entry name" value="WaaL-like"/>
</dbReference>
<feature type="transmembrane region" description="Helical" evidence="5">
    <location>
        <begin position="178"/>
        <end position="195"/>
    </location>
</feature>